<dbReference type="SUPFAM" id="SSF52058">
    <property type="entry name" value="L domain-like"/>
    <property type="match status" value="1"/>
</dbReference>
<gene>
    <name evidence="12" type="ORF">AQUCO_01900071v1</name>
</gene>
<evidence type="ECO:0000256" key="2">
    <source>
        <dbReference type="ARBA" id="ARBA00022614"/>
    </source>
</evidence>
<evidence type="ECO:0000256" key="7">
    <source>
        <dbReference type="ARBA" id="ARBA00023136"/>
    </source>
</evidence>
<dbReference type="GO" id="GO:0004672">
    <property type="term" value="F:protein kinase activity"/>
    <property type="evidence" value="ECO:0007669"/>
    <property type="project" value="InterPro"/>
</dbReference>
<dbReference type="FunFam" id="3.80.10.10:FF:000400">
    <property type="entry name" value="Nuclear pore complex protein NUP107"/>
    <property type="match status" value="1"/>
</dbReference>
<evidence type="ECO:0000256" key="1">
    <source>
        <dbReference type="ARBA" id="ARBA00004370"/>
    </source>
</evidence>
<dbReference type="InterPro" id="IPR001245">
    <property type="entry name" value="Ser-Thr/Tyr_kinase_cat_dom"/>
</dbReference>
<feature type="chain" id="PRO_5013794470" description="Protein kinase domain-containing protein" evidence="10">
    <location>
        <begin position="24"/>
        <end position="650"/>
    </location>
</feature>
<dbReference type="STRING" id="218851.A0A2G5DIX9"/>
<dbReference type="Gene3D" id="1.10.510.10">
    <property type="entry name" value="Transferase(Phosphotransferase) domain 1"/>
    <property type="match status" value="1"/>
</dbReference>
<keyword evidence="6 9" id="KW-1133">Transmembrane helix</keyword>
<feature type="compositionally biased region" description="Low complexity" evidence="8">
    <location>
        <begin position="235"/>
        <end position="255"/>
    </location>
</feature>
<keyword evidence="13" id="KW-1185">Reference proteome</keyword>
<evidence type="ECO:0000256" key="8">
    <source>
        <dbReference type="SAM" id="MobiDB-lite"/>
    </source>
</evidence>
<dbReference type="OrthoDB" id="781280at2759"/>
<dbReference type="InterPro" id="IPR000719">
    <property type="entry name" value="Prot_kinase_dom"/>
</dbReference>
<dbReference type="InParanoid" id="A0A2G5DIX9"/>
<name>A0A2G5DIX9_AQUCA</name>
<evidence type="ECO:0000256" key="10">
    <source>
        <dbReference type="SAM" id="SignalP"/>
    </source>
</evidence>
<reference evidence="12 13" key="1">
    <citation type="submission" date="2017-09" db="EMBL/GenBank/DDBJ databases">
        <title>WGS assembly of Aquilegia coerulea Goldsmith.</title>
        <authorList>
            <person name="Hodges S."/>
            <person name="Kramer E."/>
            <person name="Nordborg M."/>
            <person name="Tomkins J."/>
            <person name="Borevitz J."/>
            <person name="Derieg N."/>
            <person name="Yan J."/>
            <person name="Mihaltcheva S."/>
            <person name="Hayes R.D."/>
            <person name="Rokhsar D."/>
        </authorList>
    </citation>
    <scope>NUCLEOTIDE SEQUENCE [LARGE SCALE GENOMIC DNA]</scope>
    <source>
        <strain evidence="13">cv. Goldsmith</strain>
    </source>
</reference>
<dbReference type="Pfam" id="PF08263">
    <property type="entry name" value="LRRNT_2"/>
    <property type="match status" value="1"/>
</dbReference>
<proteinExistence type="predicted"/>
<dbReference type="PANTHER" id="PTHR48007:SF4">
    <property type="entry name" value="LEUCINE-RICH REPEAT RECEPTOR-LIKE PROTEIN KINASE PXC1"/>
    <property type="match status" value="1"/>
</dbReference>
<evidence type="ECO:0000256" key="3">
    <source>
        <dbReference type="ARBA" id="ARBA00022692"/>
    </source>
</evidence>
<dbReference type="EMBL" id="KZ305036">
    <property type="protein sequence ID" value="PIA43422.1"/>
    <property type="molecule type" value="Genomic_DNA"/>
</dbReference>
<dbReference type="CDD" id="cd14066">
    <property type="entry name" value="STKc_IRAK"/>
    <property type="match status" value="1"/>
</dbReference>
<evidence type="ECO:0000256" key="6">
    <source>
        <dbReference type="ARBA" id="ARBA00022989"/>
    </source>
</evidence>
<evidence type="ECO:0000259" key="11">
    <source>
        <dbReference type="PROSITE" id="PS50011"/>
    </source>
</evidence>
<dbReference type="PANTHER" id="PTHR48007">
    <property type="entry name" value="LEUCINE-RICH REPEAT RECEPTOR-LIKE PROTEIN KINASE PXC1"/>
    <property type="match status" value="1"/>
</dbReference>
<evidence type="ECO:0000256" key="9">
    <source>
        <dbReference type="SAM" id="Phobius"/>
    </source>
</evidence>
<dbReference type="Pfam" id="PF07714">
    <property type="entry name" value="PK_Tyr_Ser-Thr"/>
    <property type="match status" value="1"/>
</dbReference>
<feature type="domain" description="Protein kinase" evidence="11">
    <location>
        <begin position="340"/>
        <end position="620"/>
    </location>
</feature>
<comment type="subcellular location">
    <subcellularLocation>
        <location evidence="1">Membrane</location>
    </subcellularLocation>
</comment>
<evidence type="ECO:0000256" key="5">
    <source>
        <dbReference type="ARBA" id="ARBA00022737"/>
    </source>
</evidence>
<feature type="signal peptide" evidence="10">
    <location>
        <begin position="1"/>
        <end position="23"/>
    </location>
</feature>
<dbReference type="Proteomes" id="UP000230069">
    <property type="component" value="Unassembled WGS sequence"/>
</dbReference>
<keyword evidence="2" id="KW-0433">Leucine-rich repeat</keyword>
<dbReference type="GO" id="GO:0005524">
    <property type="term" value="F:ATP binding"/>
    <property type="evidence" value="ECO:0007669"/>
    <property type="project" value="InterPro"/>
</dbReference>
<dbReference type="InterPro" id="IPR011009">
    <property type="entry name" value="Kinase-like_dom_sf"/>
</dbReference>
<dbReference type="PROSITE" id="PS50011">
    <property type="entry name" value="PROTEIN_KINASE_DOM"/>
    <property type="match status" value="1"/>
</dbReference>
<accession>A0A2G5DIX9</accession>
<sequence>MAFSASLIPFIFLFFFYLPFLSSSQLTNDTAVLTQFRYQTDSHFTLLTNWTSNNACSASWIGVKCINGRVTSLSLPSLNLRGSIDLLARLDQLRLLNLQNNRLNGTLHSITNCLNLKLVYLSRNDFNGEIPVNIGHLKRLLRLDFSNNNLQGLIPNGFFNLTRLVTVLLQNNLLSGEIPDFSSGLIQLNELNLSNNKFYGKVPNGMQKKFGERSFDGNVGLCGLNPLPICSIPSSPSSNTTSPTVISSNPSSIPSKRGGDSLRKGLSTGVIVAIVVGNVVVLLLVLLFVVGYVFGRRSKSSGSSCSGEKKVYADGDSVGDRSKLVFFDKSKVFGLEELLRASAEMLGKGSLGTVYRAELDDGYLVAVKRLKDANPCERKDFEQYMDVIGKLRHPNIVRLRAFYYAKDEKLLVYDYLPNGSLHYLLHGNRGLGRIPLDWTTRIGIVLGAARGIARIHEEHNASSIPHGNVKSSNVLLDSNGVACISDFGLALLLNPIQATARLGGYKAPEQVATKKLSQKADVYSFGVLILEVLTGRAPSLCPPNAQKIDEEEGVDLPKWVLSVIKDECTAQVFDAELLRYRNIEEELVAMLHVGLACVAEHADKRPTMSEVAKMIQDIRVEQSPLAEDLDASRSSLSPSNATTEDARASY</sequence>
<dbReference type="InterPro" id="IPR032675">
    <property type="entry name" value="LRR_dom_sf"/>
</dbReference>
<feature type="transmembrane region" description="Helical" evidence="9">
    <location>
        <begin position="270"/>
        <end position="294"/>
    </location>
</feature>
<keyword evidence="3 9" id="KW-0812">Transmembrane</keyword>
<protein>
    <recommendedName>
        <fullName evidence="11">Protein kinase domain-containing protein</fullName>
    </recommendedName>
</protein>
<dbReference type="Pfam" id="PF00560">
    <property type="entry name" value="LRR_1"/>
    <property type="match status" value="3"/>
</dbReference>
<dbReference type="FunFam" id="1.10.510.10:FF:000095">
    <property type="entry name" value="protein STRUBBELIG-RECEPTOR FAMILY 8"/>
    <property type="match status" value="1"/>
</dbReference>
<evidence type="ECO:0000313" key="12">
    <source>
        <dbReference type="EMBL" id="PIA43422.1"/>
    </source>
</evidence>
<feature type="region of interest" description="Disordered" evidence="8">
    <location>
        <begin position="625"/>
        <end position="650"/>
    </location>
</feature>
<evidence type="ECO:0000313" key="13">
    <source>
        <dbReference type="Proteomes" id="UP000230069"/>
    </source>
</evidence>
<dbReference type="Gene3D" id="3.30.200.20">
    <property type="entry name" value="Phosphorylase Kinase, domain 1"/>
    <property type="match status" value="1"/>
</dbReference>
<dbReference type="InterPro" id="IPR046959">
    <property type="entry name" value="PRK1-6/SRF4-like"/>
</dbReference>
<feature type="compositionally biased region" description="Polar residues" evidence="8">
    <location>
        <begin position="632"/>
        <end position="643"/>
    </location>
</feature>
<keyword evidence="5" id="KW-0677">Repeat</keyword>
<dbReference type="FunCoup" id="A0A2G5DIX9">
    <property type="interactions" value="889"/>
</dbReference>
<keyword evidence="7 9" id="KW-0472">Membrane</keyword>
<dbReference type="Gene3D" id="3.80.10.10">
    <property type="entry name" value="Ribonuclease Inhibitor"/>
    <property type="match status" value="2"/>
</dbReference>
<feature type="region of interest" description="Disordered" evidence="8">
    <location>
        <begin position="235"/>
        <end position="259"/>
    </location>
</feature>
<dbReference type="InterPro" id="IPR001611">
    <property type="entry name" value="Leu-rich_rpt"/>
</dbReference>
<dbReference type="GO" id="GO:0016020">
    <property type="term" value="C:membrane"/>
    <property type="evidence" value="ECO:0007669"/>
    <property type="project" value="UniProtKB-SubCell"/>
</dbReference>
<dbReference type="AlphaFoldDB" id="A0A2G5DIX9"/>
<organism evidence="12 13">
    <name type="scientific">Aquilegia coerulea</name>
    <name type="common">Rocky mountain columbine</name>
    <dbReference type="NCBI Taxonomy" id="218851"/>
    <lineage>
        <taxon>Eukaryota</taxon>
        <taxon>Viridiplantae</taxon>
        <taxon>Streptophyta</taxon>
        <taxon>Embryophyta</taxon>
        <taxon>Tracheophyta</taxon>
        <taxon>Spermatophyta</taxon>
        <taxon>Magnoliopsida</taxon>
        <taxon>Ranunculales</taxon>
        <taxon>Ranunculaceae</taxon>
        <taxon>Thalictroideae</taxon>
        <taxon>Aquilegia</taxon>
    </lineage>
</organism>
<evidence type="ECO:0000256" key="4">
    <source>
        <dbReference type="ARBA" id="ARBA00022729"/>
    </source>
</evidence>
<keyword evidence="4 10" id="KW-0732">Signal</keyword>
<dbReference type="SUPFAM" id="SSF56112">
    <property type="entry name" value="Protein kinase-like (PK-like)"/>
    <property type="match status" value="1"/>
</dbReference>
<dbReference type="InterPro" id="IPR013210">
    <property type="entry name" value="LRR_N_plant-typ"/>
</dbReference>